<evidence type="ECO:0000313" key="3">
    <source>
        <dbReference type="Proteomes" id="UP000308230"/>
    </source>
</evidence>
<keyword evidence="3" id="KW-1185">Reference proteome</keyword>
<evidence type="ECO:0000256" key="1">
    <source>
        <dbReference type="SAM" id="Phobius"/>
    </source>
</evidence>
<accession>A0A5R9F8D7</accession>
<sequence>MVITTWEWTRISGLTSFCLLFLSIFAGLLHSSGLIPLKWKGSWNLFHQFTGWIGFLIIIFHGTVLLFDSYVSYHWYEVFIPFYSDEHRLLNGIGTVALYGVFLILLSSDMMKIVGRSVWKKIHLFSLPAYLLALAHGVLIGSDSTTEPMMALYFGTSILLITAFCLKRFYVSFQKKGRHVAKGGRL</sequence>
<feature type="transmembrane region" description="Helical" evidence="1">
    <location>
        <begin position="151"/>
        <end position="170"/>
    </location>
</feature>
<evidence type="ECO:0000313" key="2">
    <source>
        <dbReference type="EMBL" id="TLS35995.1"/>
    </source>
</evidence>
<reference evidence="2 3" key="1">
    <citation type="submission" date="2019-04" db="EMBL/GenBank/DDBJ databases">
        <title>Bacillus caeni sp. nov., a bacterium isolated from mangrove sediment.</title>
        <authorList>
            <person name="Huang H."/>
            <person name="Mo K."/>
            <person name="Hu Y."/>
        </authorList>
    </citation>
    <scope>NUCLEOTIDE SEQUENCE [LARGE SCALE GENOMIC DNA]</scope>
    <source>
        <strain evidence="2 3">HB172195</strain>
    </source>
</reference>
<comment type="caution">
    <text evidence="2">The sequence shown here is derived from an EMBL/GenBank/DDBJ whole genome shotgun (WGS) entry which is preliminary data.</text>
</comment>
<protein>
    <submittedName>
        <fullName evidence="2">Ferric reductase</fullName>
    </submittedName>
</protein>
<dbReference type="OrthoDB" id="6656329at2"/>
<gene>
    <name evidence="2" type="ORF">FCL54_17535</name>
</gene>
<feature type="transmembrane region" description="Helical" evidence="1">
    <location>
        <begin position="118"/>
        <end position="139"/>
    </location>
</feature>
<dbReference type="EMBL" id="SWLG01000014">
    <property type="protein sequence ID" value="TLS35995.1"/>
    <property type="molecule type" value="Genomic_DNA"/>
</dbReference>
<feature type="transmembrane region" description="Helical" evidence="1">
    <location>
        <begin position="87"/>
        <end position="106"/>
    </location>
</feature>
<dbReference type="AlphaFoldDB" id="A0A5R9F8D7"/>
<feature type="transmembrane region" description="Helical" evidence="1">
    <location>
        <begin position="14"/>
        <end position="37"/>
    </location>
</feature>
<keyword evidence="1" id="KW-0472">Membrane</keyword>
<keyword evidence="1" id="KW-0812">Transmembrane</keyword>
<keyword evidence="1" id="KW-1133">Transmembrane helix</keyword>
<organism evidence="2 3">
    <name type="scientific">Exobacillus caeni</name>
    <dbReference type="NCBI Taxonomy" id="2574798"/>
    <lineage>
        <taxon>Bacteria</taxon>
        <taxon>Bacillati</taxon>
        <taxon>Bacillota</taxon>
        <taxon>Bacilli</taxon>
        <taxon>Bacillales</taxon>
        <taxon>Guptibacillaceae</taxon>
        <taxon>Exobacillus</taxon>
    </lineage>
</organism>
<dbReference type="RefSeq" id="WP_138128195.1">
    <property type="nucleotide sequence ID" value="NZ_SWLG01000014.1"/>
</dbReference>
<dbReference type="Proteomes" id="UP000308230">
    <property type="component" value="Unassembled WGS sequence"/>
</dbReference>
<feature type="transmembrane region" description="Helical" evidence="1">
    <location>
        <begin position="49"/>
        <end position="67"/>
    </location>
</feature>
<proteinExistence type="predicted"/>
<name>A0A5R9F8D7_9BACL</name>